<dbReference type="GO" id="GO:0005085">
    <property type="term" value="F:guanyl-nucleotide exchange factor activity"/>
    <property type="evidence" value="ECO:0007669"/>
    <property type="project" value="UniProtKB-KW"/>
</dbReference>
<dbReference type="SUPFAM" id="SSF50156">
    <property type="entry name" value="PDZ domain-like"/>
    <property type="match status" value="1"/>
</dbReference>
<reference evidence="4" key="2">
    <citation type="submission" date="2025-09" db="UniProtKB">
        <authorList>
            <consortium name="Ensembl"/>
        </authorList>
    </citation>
    <scope>IDENTIFICATION</scope>
</reference>
<dbReference type="InterPro" id="IPR014710">
    <property type="entry name" value="RmlC-like_jellyroll"/>
</dbReference>
<evidence type="ECO:0000259" key="2">
    <source>
        <dbReference type="PROSITE" id="PS50042"/>
    </source>
</evidence>
<sequence length="329" mass="37150">MLNRCISLLCAEHLVCMASRLPAFANMTLAVKRELCAVMLLTVVDKAGTVIHHDSEELDSWSVVLNGTAEIRQRDGNRIEIGPGEVYGIGSNMECKIMQGVMKTKTDDYQFVSVMRTDFCRILSRVEESTEREEENGSVVLVREHRVLDRSGTRKGHVVVKASPDRLLRHLVEDRSSADPSFPEDLLLTYRVFVPSPMYLASRLLQWFQNEKQLREKVTRIILLWVNNHFEDFEDDPAMTDILEKFESLLEQENMGGHLRLLAIAIDAKTSKRVLTLARPSRHEPLSFTLMITIEGTFVAAVEENGRAERIGLRRGDQVGVASAELAGN</sequence>
<feature type="domain" description="N-terminal Ras-GEF" evidence="3">
    <location>
        <begin position="155"/>
        <end position="270"/>
    </location>
</feature>
<dbReference type="SUPFAM" id="SSF51206">
    <property type="entry name" value="cAMP-binding domain-like"/>
    <property type="match status" value="1"/>
</dbReference>
<reference evidence="4" key="1">
    <citation type="submission" date="2025-08" db="UniProtKB">
        <authorList>
            <consortium name="Ensembl"/>
        </authorList>
    </citation>
    <scope>IDENTIFICATION</scope>
</reference>
<dbReference type="Ensembl" id="ENSEBUT00000004750.1">
    <property type="protein sequence ID" value="ENSEBUP00000004320.1"/>
    <property type="gene ID" value="ENSEBUG00000003027.1"/>
</dbReference>
<dbReference type="SMART" id="SM00100">
    <property type="entry name" value="cNMP"/>
    <property type="match status" value="1"/>
</dbReference>
<accession>A0A8C4N9H0</accession>
<dbReference type="InterPro" id="IPR036034">
    <property type="entry name" value="PDZ_sf"/>
</dbReference>
<dbReference type="Gene3D" id="1.20.870.10">
    <property type="entry name" value="Son of sevenless (SoS) protein Chain: S domain 1"/>
    <property type="match status" value="1"/>
</dbReference>
<dbReference type="GO" id="GO:0016324">
    <property type="term" value="C:apical plasma membrane"/>
    <property type="evidence" value="ECO:0007669"/>
    <property type="project" value="TreeGrafter"/>
</dbReference>
<organism evidence="4 5">
    <name type="scientific">Eptatretus burgeri</name>
    <name type="common">Inshore hagfish</name>
    <dbReference type="NCBI Taxonomy" id="7764"/>
    <lineage>
        <taxon>Eukaryota</taxon>
        <taxon>Metazoa</taxon>
        <taxon>Chordata</taxon>
        <taxon>Craniata</taxon>
        <taxon>Vertebrata</taxon>
        <taxon>Cyclostomata</taxon>
        <taxon>Myxini</taxon>
        <taxon>Myxiniformes</taxon>
        <taxon>Myxinidae</taxon>
        <taxon>Eptatretinae</taxon>
        <taxon>Eptatretus</taxon>
    </lineage>
</organism>
<dbReference type="PROSITE" id="PS50042">
    <property type="entry name" value="CNMP_BINDING_3"/>
    <property type="match status" value="1"/>
</dbReference>
<dbReference type="InterPro" id="IPR000595">
    <property type="entry name" value="cNMP-bd_dom"/>
</dbReference>
<proteinExistence type="predicted"/>
<dbReference type="InterPro" id="IPR008937">
    <property type="entry name" value="Ras-like_GEF"/>
</dbReference>
<dbReference type="PROSITE" id="PS50212">
    <property type="entry name" value="RASGEF_NTER"/>
    <property type="match status" value="1"/>
</dbReference>
<protein>
    <recommendedName>
        <fullName evidence="6">RPGF2</fullName>
    </recommendedName>
</protein>
<dbReference type="PANTHER" id="PTHR23113">
    <property type="entry name" value="GUANINE NUCLEOTIDE EXCHANGE FACTOR"/>
    <property type="match status" value="1"/>
</dbReference>
<dbReference type="InterPro" id="IPR023578">
    <property type="entry name" value="Ras_GEF_dom_sf"/>
</dbReference>
<evidence type="ECO:0000313" key="4">
    <source>
        <dbReference type="Ensembl" id="ENSEBUP00000004320.1"/>
    </source>
</evidence>
<name>A0A8C4N9H0_EPTBU</name>
<dbReference type="InterPro" id="IPR018490">
    <property type="entry name" value="cNMP-bd_dom_sf"/>
</dbReference>
<dbReference type="OMA" id="MECKIMQ"/>
<dbReference type="Pfam" id="PF00618">
    <property type="entry name" value="RasGEF_N"/>
    <property type="match status" value="1"/>
</dbReference>
<dbReference type="GO" id="GO:0007265">
    <property type="term" value="P:Ras protein signal transduction"/>
    <property type="evidence" value="ECO:0007669"/>
    <property type="project" value="TreeGrafter"/>
</dbReference>
<dbReference type="PANTHER" id="PTHR23113:SF249">
    <property type="entry name" value="RAP GUANINE NUCLEOTIDE EXCHANGE FACTOR 6"/>
    <property type="match status" value="1"/>
</dbReference>
<keyword evidence="1" id="KW-0344">Guanine-nucleotide releasing factor</keyword>
<dbReference type="CDD" id="cd06224">
    <property type="entry name" value="REM"/>
    <property type="match status" value="1"/>
</dbReference>
<evidence type="ECO:0000256" key="1">
    <source>
        <dbReference type="PROSITE-ProRule" id="PRU00135"/>
    </source>
</evidence>
<dbReference type="AlphaFoldDB" id="A0A8C4N9H0"/>
<dbReference type="InterPro" id="IPR000651">
    <property type="entry name" value="Ras-like_Gua-exchang_fac_N"/>
</dbReference>
<feature type="domain" description="Cyclic nucleotide-binding" evidence="2">
    <location>
        <begin position="23"/>
        <end position="136"/>
    </location>
</feature>
<dbReference type="Gene3D" id="2.60.120.10">
    <property type="entry name" value="Jelly Rolls"/>
    <property type="match status" value="1"/>
</dbReference>
<keyword evidence="5" id="KW-1185">Reference proteome</keyword>
<evidence type="ECO:0000259" key="3">
    <source>
        <dbReference type="PROSITE" id="PS50212"/>
    </source>
</evidence>
<evidence type="ECO:0000313" key="5">
    <source>
        <dbReference type="Proteomes" id="UP000694388"/>
    </source>
</evidence>
<dbReference type="SUPFAM" id="SSF48366">
    <property type="entry name" value="Ras GEF"/>
    <property type="match status" value="1"/>
</dbReference>
<dbReference type="SMART" id="SM00229">
    <property type="entry name" value="RasGEFN"/>
    <property type="match status" value="1"/>
</dbReference>
<dbReference type="GeneTree" id="ENSGT00940000156418"/>
<evidence type="ECO:0008006" key="6">
    <source>
        <dbReference type="Google" id="ProtNLM"/>
    </source>
</evidence>
<dbReference type="Proteomes" id="UP000694388">
    <property type="component" value="Unplaced"/>
</dbReference>